<name>A0ABQ6ZFX3_9GAMM</name>
<keyword evidence="2" id="KW-1185">Reference proteome</keyword>
<dbReference type="EMBL" id="PDWW01000017">
    <property type="protein sequence ID" value="KAF1724489.1"/>
    <property type="molecule type" value="Genomic_DNA"/>
</dbReference>
<comment type="caution">
    <text evidence="1">The sequence shown here is derived from an EMBL/GenBank/DDBJ whole genome shotgun (WGS) entry which is preliminary data.</text>
</comment>
<organism evidence="1 2">
    <name type="scientific">Pseudoxanthomonas japonensis</name>
    <dbReference type="NCBI Taxonomy" id="69284"/>
    <lineage>
        <taxon>Bacteria</taxon>
        <taxon>Pseudomonadati</taxon>
        <taxon>Pseudomonadota</taxon>
        <taxon>Gammaproteobacteria</taxon>
        <taxon>Lysobacterales</taxon>
        <taxon>Lysobacteraceae</taxon>
        <taxon>Pseudoxanthomonas</taxon>
    </lineage>
</organism>
<dbReference type="Proteomes" id="UP000781710">
    <property type="component" value="Unassembled WGS sequence"/>
</dbReference>
<reference evidence="1 2" key="1">
    <citation type="submission" date="2017-10" db="EMBL/GenBank/DDBJ databases">
        <title>Whole genome sequencing of members of genus Pseudoxanthomonas.</title>
        <authorList>
            <person name="Kumar S."/>
            <person name="Bansal K."/>
            <person name="Kaur A."/>
            <person name="Patil P."/>
            <person name="Sharma S."/>
            <person name="Patil P.B."/>
        </authorList>
    </citation>
    <scope>NUCLEOTIDE SEQUENCE [LARGE SCALE GENOMIC DNA]</scope>
    <source>
        <strain evidence="1 2">DSM 17109</strain>
    </source>
</reference>
<gene>
    <name evidence="1" type="ORF">CSC78_12375</name>
</gene>
<protein>
    <submittedName>
        <fullName evidence="1">Uncharacterized protein</fullName>
    </submittedName>
</protein>
<accession>A0ABQ6ZFX3</accession>
<proteinExistence type="predicted"/>
<evidence type="ECO:0000313" key="2">
    <source>
        <dbReference type="Proteomes" id="UP000781710"/>
    </source>
</evidence>
<evidence type="ECO:0000313" key="1">
    <source>
        <dbReference type="EMBL" id="KAF1724489.1"/>
    </source>
</evidence>
<sequence length="77" mass="8234">MNKIAYQLRPASKTTMAPCARCCRPSPGGQPCAKCLTDELGTLINNFGAASRWLESTKQASQDEGTVLRYAGLAEAN</sequence>